<reference evidence="1" key="1">
    <citation type="submission" date="2014-11" db="EMBL/GenBank/DDBJ databases">
        <authorList>
            <person name="Amaro Gonzalez C."/>
        </authorList>
    </citation>
    <scope>NUCLEOTIDE SEQUENCE</scope>
</reference>
<name>A0A0E9XVG5_ANGAN</name>
<dbReference type="AlphaFoldDB" id="A0A0E9XVG5"/>
<sequence length="19" mass="2105">MRLYSASACPLRDPTCSFS</sequence>
<protein>
    <submittedName>
        <fullName evidence="1">Uncharacterized protein</fullName>
    </submittedName>
</protein>
<evidence type="ECO:0000313" key="1">
    <source>
        <dbReference type="EMBL" id="JAI05694.1"/>
    </source>
</evidence>
<dbReference type="EMBL" id="GBXM01002884">
    <property type="protein sequence ID" value="JAI05694.1"/>
    <property type="molecule type" value="Transcribed_RNA"/>
</dbReference>
<reference evidence="1" key="2">
    <citation type="journal article" date="2015" name="Fish Shellfish Immunol.">
        <title>Early steps in the European eel (Anguilla anguilla)-Vibrio vulnificus interaction in the gills: Role of the RtxA13 toxin.</title>
        <authorList>
            <person name="Callol A."/>
            <person name="Pajuelo D."/>
            <person name="Ebbesson L."/>
            <person name="Teles M."/>
            <person name="MacKenzie S."/>
            <person name="Amaro C."/>
        </authorList>
    </citation>
    <scope>NUCLEOTIDE SEQUENCE</scope>
</reference>
<proteinExistence type="predicted"/>
<organism evidence="1">
    <name type="scientific">Anguilla anguilla</name>
    <name type="common">European freshwater eel</name>
    <name type="synonym">Muraena anguilla</name>
    <dbReference type="NCBI Taxonomy" id="7936"/>
    <lineage>
        <taxon>Eukaryota</taxon>
        <taxon>Metazoa</taxon>
        <taxon>Chordata</taxon>
        <taxon>Craniata</taxon>
        <taxon>Vertebrata</taxon>
        <taxon>Euteleostomi</taxon>
        <taxon>Actinopterygii</taxon>
        <taxon>Neopterygii</taxon>
        <taxon>Teleostei</taxon>
        <taxon>Anguilliformes</taxon>
        <taxon>Anguillidae</taxon>
        <taxon>Anguilla</taxon>
    </lineage>
</organism>
<accession>A0A0E9XVG5</accession>